<dbReference type="Proteomes" id="UP000313359">
    <property type="component" value="Unassembled WGS sequence"/>
</dbReference>
<dbReference type="EMBL" id="ML122251">
    <property type="protein sequence ID" value="RPD66059.1"/>
    <property type="molecule type" value="Genomic_DNA"/>
</dbReference>
<accession>A0A5C2SSL0</accession>
<evidence type="ECO:0000256" key="1">
    <source>
        <dbReference type="SAM" id="MobiDB-lite"/>
    </source>
</evidence>
<keyword evidence="3" id="KW-1185">Reference proteome</keyword>
<dbReference type="AlphaFoldDB" id="A0A5C2SSL0"/>
<protein>
    <submittedName>
        <fullName evidence="2">Uncharacterized protein</fullName>
    </submittedName>
</protein>
<gene>
    <name evidence="2" type="ORF">L227DRAFT_131305</name>
</gene>
<evidence type="ECO:0000313" key="3">
    <source>
        <dbReference type="Proteomes" id="UP000313359"/>
    </source>
</evidence>
<feature type="region of interest" description="Disordered" evidence="1">
    <location>
        <begin position="102"/>
        <end position="122"/>
    </location>
</feature>
<sequence length="122" mass="13288">MIVMQGLHLTAQRTARVWALSCIPVTGTWTESYRSTSRKCLNGRQPSPTTGPPAAVHAIFETVSAVNGRSSHVRYTHRRTPEAMKLHTALATITARISSLTCSSCTSPVPSHRAPQDDDDEC</sequence>
<reference evidence="2" key="1">
    <citation type="journal article" date="2018" name="Genome Biol. Evol.">
        <title>Genomics and development of Lentinus tigrinus, a white-rot wood-decaying mushroom with dimorphic fruiting bodies.</title>
        <authorList>
            <person name="Wu B."/>
            <person name="Xu Z."/>
            <person name="Knudson A."/>
            <person name="Carlson A."/>
            <person name="Chen N."/>
            <person name="Kovaka S."/>
            <person name="LaButti K."/>
            <person name="Lipzen A."/>
            <person name="Pennachio C."/>
            <person name="Riley R."/>
            <person name="Schakwitz W."/>
            <person name="Umezawa K."/>
            <person name="Ohm R.A."/>
            <person name="Grigoriev I.V."/>
            <person name="Nagy L.G."/>
            <person name="Gibbons J."/>
            <person name="Hibbett D."/>
        </authorList>
    </citation>
    <scope>NUCLEOTIDE SEQUENCE [LARGE SCALE GENOMIC DNA]</scope>
    <source>
        <strain evidence="2">ALCF2SS1-6</strain>
    </source>
</reference>
<evidence type="ECO:0000313" key="2">
    <source>
        <dbReference type="EMBL" id="RPD66059.1"/>
    </source>
</evidence>
<proteinExistence type="predicted"/>
<name>A0A5C2SSL0_9APHY</name>
<organism evidence="2 3">
    <name type="scientific">Lentinus tigrinus ALCF2SS1-6</name>
    <dbReference type="NCBI Taxonomy" id="1328759"/>
    <lineage>
        <taxon>Eukaryota</taxon>
        <taxon>Fungi</taxon>
        <taxon>Dikarya</taxon>
        <taxon>Basidiomycota</taxon>
        <taxon>Agaricomycotina</taxon>
        <taxon>Agaricomycetes</taxon>
        <taxon>Polyporales</taxon>
        <taxon>Polyporaceae</taxon>
        <taxon>Lentinus</taxon>
    </lineage>
</organism>